<protein>
    <recommendedName>
        <fullName evidence="5">Calcineurin-like phosphoesterase domain-containing protein</fullName>
    </recommendedName>
</protein>
<dbReference type="Proteomes" id="UP001236369">
    <property type="component" value="Unassembled WGS sequence"/>
</dbReference>
<keyword evidence="2" id="KW-0378">Hydrolase</keyword>
<reference evidence="6 7" key="1">
    <citation type="submission" date="2023-07" db="EMBL/GenBank/DDBJ databases">
        <title>Genomic Encyclopedia of Type Strains, Phase IV (KMG-IV): sequencing the most valuable type-strain genomes for metagenomic binning, comparative biology and taxonomic classification.</title>
        <authorList>
            <person name="Goeker M."/>
        </authorList>
    </citation>
    <scope>NUCLEOTIDE SEQUENCE [LARGE SCALE GENOMIC DNA]</scope>
    <source>
        <strain evidence="6 7">DSM 19562</strain>
    </source>
</reference>
<dbReference type="InterPro" id="IPR050884">
    <property type="entry name" value="CNP_phosphodiesterase-III"/>
</dbReference>
<organism evidence="6 7">
    <name type="scientific">Methylobacterium persicinum</name>
    <dbReference type="NCBI Taxonomy" id="374426"/>
    <lineage>
        <taxon>Bacteria</taxon>
        <taxon>Pseudomonadati</taxon>
        <taxon>Pseudomonadota</taxon>
        <taxon>Alphaproteobacteria</taxon>
        <taxon>Hyphomicrobiales</taxon>
        <taxon>Methylobacteriaceae</taxon>
        <taxon>Methylobacterium</taxon>
    </lineage>
</organism>
<sequence>MSTPIPDGPSRPFLFLHVGDQHLTVRGARNHADLAAIFDQIAGFGRDAFDFVYLPGDIAENGAGEEYALIAEILRAHPTLPVLLIPGDHDRQYGAMDAFGEFHTAVMAERHPPVVNALLQPPAAPNREPERKLIPQYYFRHDAGAVRCLFLDMISAGYGQKGMGLDFRLGPDQLAWLGDEVSQAAREGKTCAVFMHTYPDDLEKKEAEDVAGLFWTQGVRLAEMGHTHYNELAHDGRTTYASGRSVGQNEDGSVGYAAGAIDDGEVSWRFRPLDRTAPFVLITAPADRRLATRALRADASGRIAVRAVVLSDATPARCRCRVDRGPWHAMDRAAEGSVYEARVPWPPGARLLEVEATDPRWPGYGPDHIDHDVIEPADRIFLTPDRPDKPGSDACSLGAWLEKGVRGDQLGPNRAGRDW</sequence>
<dbReference type="InterPro" id="IPR029052">
    <property type="entry name" value="Metallo-depent_PP-like"/>
</dbReference>
<dbReference type="InterPro" id="IPR004843">
    <property type="entry name" value="Calcineurin-like_PHP"/>
</dbReference>
<evidence type="ECO:0000313" key="7">
    <source>
        <dbReference type="Proteomes" id="UP001236369"/>
    </source>
</evidence>
<keyword evidence="3" id="KW-0408">Iron</keyword>
<dbReference type="RefSeq" id="WP_238250259.1">
    <property type="nucleotide sequence ID" value="NZ_BPQX01000037.1"/>
</dbReference>
<evidence type="ECO:0000256" key="1">
    <source>
        <dbReference type="ARBA" id="ARBA00022723"/>
    </source>
</evidence>
<evidence type="ECO:0000256" key="2">
    <source>
        <dbReference type="ARBA" id="ARBA00022801"/>
    </source>
</evidence>
<feature type="domain" description="Calcineurin-like phosphoesterase" evidence="5">
    <location>
        <begin position="15"/>
        <end position="229"/>
    </location>
</feature>
<dbReference type="EMBL" id="JAUSVV010000002">
    <property type="protein sequence ID" value="MDQ0441664.1"/>
    <property type="molecule type" value="Genomic_DNA"/>
</dbReference>
<dbReference type="Gene3D" id="3.60.21.10">
    <property type="match status" value="1"/>
</dbReference>
<dbReference type="Pfam" id="PF00149">
    <property type="entry name" value="Metallophos"/>
    <property type="match status" value="1"/>
</dbReference>
<keyword evidence="7" id="KW-1185">Reference proteome</keyword>
<evidence type="ECO:0000259" key="5">
    <source>
        <dbReference type="Pfam" id="PF00149"/>
    </source>
</evidence>
<evidence type="ECO:0000256" key="4">
    <source>
        <dbReference type="ARBA" id="ARBA00025742"/>
    </source>
</evidence>
<name>A0ABU0HH65_9HYPH</name>
<dbReference type="SUPFAM" id="SSF56300">
    <property type="entry name" value="Metallo-dependent phosphatases"/>
    <property type="match status" value="1"/>
</dbReference>
<evidence type="ECO:0000313" key="6">
    <source>
        <dbReference type="EMBL" id="MDQ0441664.1"/>
    </source>
</evidence>
<evidence type="ECO:0000256" key="3">
    <source>
        <dbReference type="ARBA" id="ARBA00023004"/>
    </source>
</evidence>
<proteinExistence type="inferred from homology"/>
<dbReference type="PANTHER" id="PTHR42988:SF2">
    <property type="entry name" value="CYCLIC NUCLEOTIDE PHOSPHODIESTERASE CBUA0032-RELATED"/>
    <property type="match status" value="1"/>
</dbReference>
<comment type="similarity">
    <text evidence="4">Belongs to the cyclic nucleotide phosphodiesterase class-III family.</text>
</comment>
<dbReference type="PANTHER" id="PTHR42988">
    <property type="entry name" value="PHOSPHOHYDROLASE"/>
    <property type="match status" value="1"/>
</dbReference>
<comment type="caution">
    <text evidence="6">The sequence shown here is derived from an EMBL/GenBank/DDBJ whole genome shotgun (WGS) entry which is preliminary data.</text>
</comment>
<keyword evidence="1" id="KW-0479">Metal-binding</keyword>
<gene>
    <name evidence="6" type="ORF">QO016_001147</name>
</gene>
<accession>A0ABU0HH65</accession>